<dbReference type="AlphaFoldDB" id="A0A7D6Z3Y9"/>
<dbReference type="CDD" id="cd01832">
    <property type="entry name" value="SGNH_hydrolase_like_1"/>
    <property type="match status" value="1"/>
</dbReference>
<dbReference type="InterPro" id="IPR013830">
    <property type="entry name" value="SGNH_hydro"/>
</dbReference>
<dbReference type="Gene3D" id="3.40.50.1110">
    <property type="entry name" value="SGNH hydrolase"/>
    <property type="match status" value="1"/>
</dbReference>
<protein>
    <submittedName>
        <fullName evidence="2">SGNH/GDSL hydrolase family protein</fullName>
    </submittedName>
</protein>
<dbReference type="RefSeq" id="WP_181581742.1">
    <property type="nucleotide sequence ID" value="NZ_CP059399.1"/>
</dbReference>
<accession>A0A7D6Z3Y9</accession>
<sequence length="262" mass="28576">MTTRYVRYVALGDSQTEGVGDGDDLTGLRGWADRLAERLARVEPGLEYANLAVRGKTARQVRAQQLDAALALRPDLATVVAGMNDLLRPRYAVDEVIEQVEAMFAALTGQGAAVATLTFPDVAQVIPITRPIRGRIVAFNDRVRKLAERYGVIVAEVGPQPLVADPRLWSRDRLHCSPLGHERIADAFAYSLGLPGSNETWTLPLTPALPARGLFDSMLAEADWVATALVPWAIHRLQGRSSGDWRVPKRPNPLPVQSFVAG</sequence>
<dbReference type="InterPro" id="IPR053140">
    <property type="entry name" value="GDSL_Rv0518-like"/>
</dbReference>
<proteinExistence type="predicted"/>
<dbReference type="KEGG" id="nhu:H0264_36455"/>
<name>A0A7D6Z3Y9_9NOCA</name>
<reference evidence="2 3" key="1">
    <citation type="submission" date="2020-07" db="EMBL/GenBank/DDBJ databases">
        <authorList>
            <person name="Zhuang K."/>
            <person name="Ran Y."/>
        </authorList>
    </citation>
    <scope>NUCLEOTIDE SEQUENCE [LARGE SCALE GENOMIC DNA]</scope>
    <source>
        <strain evidence="2 3">WCH-YHL-001</strain>
    </source>
</reference>
<feature type="domain" description="SGNH hydrolase-type esterase" evidence="1">
    <location>
        <begin position="10"/>
        <end position="183"/>
    </location>
</feature>
<organism evidence="2 3">
    <name type="scientific">Nocardia huaxiensis</name>
    <dbReference type="NCBI Taxonomy" id="2755382"/>
    <lineage>
        <taxon>Bacteria</taxon>
        <taxon>Bacillati</taxon>
        <taxon>Actinomycetota</taxon>
        <taxon>Actinomycetes</taxon>
        <taxon>Mycobacteriales</taxon>
        <taxon>Nocardiaceae</taxon>
        <taxon>Nocardia</taxon>
    </lineage>
</organism>
<keyword evidence="2" id="KW-0378">Hydrolase</keyword>
<dbReference type="PANTHER" id="PTHR43784:SF2">
    <property type="entry name" value="GDSL-LIKE LIPASE_ACYLHYDROLASE, PUTATIVE (AFU_ORTHOLOGUE AFUA_2G00820)-RELATED"/>
    <property type="match status" value="1"/>
</dbReference>
<evidence type="ECO:0000313" key="2">
    <source>
        <dbReference type="EMBL" id="QLY30544.1"/>
    </source>
</evidence>
<dbReference type="InterPro" id="IPR036514">
    <property type="entry name" value="SGNH_hydro_sf"/>
</dbReference>
<dbReference type="Proteomes" id="UP000515512">
    <property type="component" value="Chromosome"/>
</dbReference>
<dbReference type="GO" id="GO:0016787">
    <property type="term" value="F:hydrolase activity"/>
    <property type="evidence" value="ECO:0007669"/>
    <property type="project" value="UniProtKB-KW"/>
</dbReference>
<dbReference type="PANTHER" id="PTHR43784">
    <property type="entry name" value="GDSL-LIKE LIPASE/ACYLHYDROLASE, PUTATIVE (AFU_ORTHOLOGUE AFUA_2G00820)-RELATED"/>
    <property type="match status" value="1"/>
</dbReference>
<dbReference type="Pfam" id="PF13472">
    <property type="entry name" value="Lipase_GDSL_2"/>
    <property type="match status" value="1"/>
</dbReference>
<evidence type="ECO:0000259" key="1">
    <source>
        <dbReference type="Pfam" id="PF13472"/>
    </source>
</evidence>
<dbReference type="SUPFAM" id="SSF52266">
    <property type="entry name" value="SGNH hydrolase"/>
    <property type="match status" value="1"/>
</dbReference>
<evidence type="ECO:0000313" key="3">
    <source>
        <dbReference type="Proteomes" id="UP000515512"/>
    </source>
</evidence>
<gene>
    <name evidence="2" type="ORF">H0264_36455</name>
</gene>
<dbReference type="EMBL" id="CP059399">
    <property type="protein sequence ID" value="QLY30544.1"/>
    <property type="molecule type" value="Genomic_DNA"/>
</dbReference>
<keyword evidence="3" id="KW-1185">Reference proteome</keyword>